<dbReference type="Gene3D" id="3.30.420.10">
    <property type="entry name" value="Ribonuclease H-like superfamily/Ribonuclease H"/>
    <property type="match status" value="1"/>
</dbReference>
<evidence type="ECO:0000259" key="1">
    <source>
        <dbReference type="PROSITE" id="PS50994"/>
    </source>
</evidence>
<dbReference type="GO" id="GO:0015074">
    <property type="term" value="P:DNA integration"/>
    <property type="evidence" value="ECO:0007669"/>
    <property type="project" value="InterPro"/>
</dbReference>
<accession>A0A7J6KS06</accession>
<dbReference type="InterPro" id="IPR001584">
    <property type="entry name" value="Integrase_cat-core"/>
</dbReference>
<feature type="domain" description="Integrase catalytic" evidence="1">
    <location>
        <begin position="1"/>
        <end position="133"/>
    </location>
</feature>
<proteinExistence type="predicted"/>
<evidence type="ECO:0000313" key="2">
    <source>
        <dbReference type="EMBL" id="KAF4649369.1"/>
    </source>
</evidence>
<dbReference type="GO" id="GO:0003676">
    <property type="term" value="F:nucleic acid binding"/>
    <property type="evidence" value="ECO:0007669"/>
    <property type="project" value="InterPro"/>
</dbReference>
<reference evidence="2 3" key="1">
    <citation type="submission" date="2020-04" db="EMBL/GenBank/DDBJ databases">
        <title>Perkinsus chesapeaki whole genome sequence.</title>
        <authorList>
            <person name="Bogema D.R."/>
        </authorList>
    </citation>
    <scope>NUCLEOTIDE SEQUENCE [LARGE SCALE GENOMIC DNA]</scope>
    <source>
        <strain evidence="2">ATCC PRA-425</strain>
    </source>
</reference>
<sequence length="133" mass="15124">MGVDHVANLPTGEGNYRHVLTVVCAATGYTWSRATRTVKMAETAKILESCLADISWPLCFVVDGGFKPEHFKEWCSVRNIRVAVLPPHHKSYGGWLERCHLHLRQYFATKHASGEDIKSWPTWIEDLQLVHNP</sequence>
<dbReference type="PROSITE" id="PS50994">
    <property type="entry name" value="INTEGRASE"/>
    <property type="match status" value="1"/>
</dbReference>
<evidence type="ECO:0000313" key="3">
    <source>
        <dbReference type="Proteomes" id="UP000591131"/>
    </source>
</evidence>
<dbReference type="Proteomes" id="UP000591131">
    <property type="component" value="Unassembled WGS sequence"/>
</dbReference>
<dbReference type="InterPro" id="IPR036397">
    <property type="entry name" value="RNaseH_sf"/>
</dbReference>
<organism evidence="2 3">
    <name type="scientific">Perkinsus chesapeaki</name>
    <name type="common">Clam parasite</name>
    <name type="synonym">Perkinsus andrewsi</name>
    <dbReference type="NCBI Taxonomy" id="330153"/>
    <lineage>
        <taxon>Eukaryota</taxon>
        <taxon>Sar</taxon>
        <taxon>Alveolata</taxon>
        <taxon>Perkinsozoa</taxon>
        <taxon>Perkinsea</taxon>
        <taxon>Perkinsida</taxon>
        <taxon>Perkinsidae</taxon>
        <taxon>Perkinsus</taxon>
    </lineage>
</organism>
<dbReference type="AlphaFoldDB" id="A0A7J6KS06"/>
<gene>
    <name evidence="2" type="ORF">FOL47_002150</name>
</gene>
<dbReference type="SUPFAM" id="SSF53098">
    <property type="entry name" value="Ribonuclease H-like"/>
    <property type="match status" value="1"/>
</dbReference>
<name>A0A7J6KS06_PERCH</name>
<keyword evidence="3" id="KW-1185">Reference proteome</keyword>
<comment type="caution">
    <text evidence="2">The sequence shown here is derived from an EMBL/GenBank/DDBJ whole genome shotgun (WGS) entry which is preliminary data.</text>
</comment>
<dbReference type="InterPro" id="IPR012337">
    <property type="entry name" value="RNaseH-like_sf"/>
</dbReference>
<dbReference type="EMBL" id="JAAPAO010001563">
    <property type="protein sequence ID" value="KAF4649369.1"/>
    <property type="molecule type" value="Genomic_DNA"/>
</dbReference>
<protein>
    <recommendedName>
        <fullName evidence="1">Integrase catalytic domain-containing protein</fullName>
    </recommendedName>
</protein>